<dbReference type="EMBL" id="BOOH01000001">
    <property type="protein sequence ID" value="GIH73835.1"/>
    <property type="molecule type" value="Genomic_DNA"/>
</dbReference>
<feature type="compositionally biased region" description="Low complexity" evidence="1">
    <location>
        <begin position="58"/>
        <end position="78"/>
    </location>
</feature>
<accession>A0A8J3W315</accession>
<feature type="region of interest" description="Disordered" evidence="1">
    <location>
        <begin position="52"/>
        <end position="78"/>
    </location>
</feature>
<keyword evidence="2" id="KW-0732">Signal</keyword>
<gene>
    <name evidence="3" type="ORF">Plo01_02640</name>
</gene>
<feature type="chain" id="PRO_5035260994" description="Lipoprotein" evidence="2">
    <location>
        <begin position="24"/>
        <end position="343"/>
    </location>
</feature>
<evidence type="ECO:0000313" key="3">
    <source>
        <dbReference type="EMBL" id="GIH73835.1"/>
    </source>
</evidence>
<name>A0A8J3W315_9ACTN</name>
<evidence type="ECO:0008006" key="5">
    <source>
        <dbReference type="Google" id="ProtNLM"/>
    </source>
</evidence>
<dbReference type="AlphaFoldDB" id="A0A8J3W315"/>
<keyword evidence="4" id="KW-1185">Reference proteome</keyword>
<protein>
    <recommendedName>
        <fullName evidence="5">Lipoprotein</fullName>
    </recommendedName>
</protein>
<proteinExistence type="predicted"/>
<comment type="caution">
    <text evidence="3">The sequence shown here is derived from an EMBL/GenBank/DDBJ whole genome shotgun (WGS) entry which is preliminary data.</text>
</comment>
<evidence type="ECO:0000313" key="4">
    <source>
        <dbReference type="Proteomes" id="UP000616724"/>
    </source>
</evidence>
<reference evidence="3 4" key="1">
    <citation type="submission" date="2021-01" db="EMBL/GenBank/DDBJ databases">
        <title>Whole genome shotgun sequence of Planobispora longispora NBRC 13918.</title>
        <authorList>
            <person name="Komaki H."/>
            <person name="Tamura T."/>
        </authorList>
    </citation>
    <scope>NUCLEOTIDE SEQUENCE [LARGE SCALE GENOMIC DNA]</scope>
    <source>
        <strain evidence="3 4">NBRC 13918</strain>
    </source>
</reference>
<organism evidence="3 4">
    <name type="scientific">Planobispora longispora</name>
    <dbReference type="NCBI Taxonomy" id="28887"/>
    <lineage>
        <taxon>Bacteria</taxon>
        <taxon>Bacillati</taxon>
        <taxon>Actinomycetota</taxon>
        <taxon>Actinomycetes</taxon>
        <taxon>Streptosporangiales</taxon>
        <taxon>Streptosporangiaceae</taxon>
        <taxon>Planobispora</taxon>
    </lineage>
</organism>
<evidence type="ECO:0000256" key="1">
    <source>
        <dbReference type="SAM" id="MobiDB-lite"/>
    </source>
</evidence>
<feature type="signal peptide" evidence="2">
    <location>
        <begin position="1"/>
        <end position="23"/>
    </location>
</feature>
<dbReference type="Proteomes" id="UP000616724">
    <property type="component" value="Unassembled WGS sequence"/>
</dbReference>
<sequence length="343" mass="36054">MGQMSIPPAARRLLPCAVVTVFALTACSSFVPEREPVRGQATAGGVVGSFGGAGDASGGDPSAAPSTAGPSAAPSPSALTAEAYRAELEKAGKPVKEALRKLAGTGGLKSLDRRVESTASAADDAVARLSGLTPPPELAAQHGTYVGALREFADAVGAARWDVESQKVCTGSSVLAELEKLGRLSQMKTAAKGLEGYPADVISVKVAERKNRRLSNGKIIKSESRTGRGSMKVHNGGKQDAVVVVTRGGKRVLSFYVRKKGRTTISGMRDGTYRVFYTTGADWDGKARAFTRSCDFTEFGKKVPFKTTYSGGYVRWNNWTLTLHAVKGGTVQSKPVKPDAFPK</sequence>
<evidence type="ECO:0000256" key="2">
    <source>
        <dbReference type="SAM" id="SignalP"/>
    </source>
</evidence>